<dbReference type="PANTHER" id="PTHR34475:SF1">
    <property type="entry name" value="CYTOSKELETON PROTEIN RODZ"/>
    <property type="match status" value="1"/>
</dbReference>
<dbReference type="CDD" id="cd00093">
    <property type="entry name" value="HTH_XRE"/>
    <property type="match status" value="1"/>
</dbReference>
<dbReference type="InterPro" id="IPR010982">
    <property type="entry name" value="Lambda_DNA-bd_dom_sf"/>
</dbReference>
<dbReference type="GO" id="GO:0003677">
    <property type="term" value="F:DNA binding"/>
    <property type="evidence" value="ECO:0007669"/>
    <property type="project" value="InterPro"/>
</dbReference>
<organism evidence="3 4">
    <name type="scientific">Polynucleobacter kasalickyi</name>
    <dbReference type="NCBI Taxonomy" id="1938817"/>
    <lineage>
        <taxon>Bacteria</taxon>
        <taxon>Pseudomonadati</taxon>
        <taxon>Pseudomonadota</taxon>
        <taxon>Betaproteobacteria</taxon>
        <taxon>Burkholderiales</taxon>
        <taxon>Burkholderiaceae</taxon>
        <taxon>Polynucleobacter</taxon>
    </lineage>
</organism>
<dbReference type="Pfam" id="PF01381">
    <property type="entry name" value="HTH_3"/>
    <property type="match status" value="1"/>
</dbReference>
<evidence type="ECO:0000256" key="1">
    <source>
        <dbReference type="SAM" id="Phobius"/>
    </source>
</evidence>
<keyword evidence="1" id="KW-0812">Transmembrane</keyword>
<sequence>MTKQFPNIDVDGDQLRFAREAKGLTLKELGLKVCLSHQHIAQLENNQATIFFTPSHKIQVAKKVGAALGLKENDYLIELPENKDEVETPLPTNNQAPLSIELLTKSKQEKKSAFGLHTLAFSILIIAVGSMMFFNESTNLYVRQLVGSDYPIVIEPIPSNDNLSIEKIETTMLTSQEPIEAQKVSTVTAANPCAYEKQNAMTYRTANPSKSGEMVYMMSKETQTICVIDSQNKMTTFNLEAGQSKTIFGQAPFTIVSSDLEKIELYFQGWKVKPQTNETNIIRLEATDLAQN</sequence>
<dbReference type="AlphaFoldDB" id="A0A1W2B568"/>
<evidence type="ECO:0000313" key="3">
    <source>
        <dbReference type="EMBL" id="SMC67984.1"/>
    </source>
</evidence>
<feature type="transmembrane region" description="Helical" evidence="1">
    <location>
        <begin position="114"/>
        <end position="134"/>
    </location>
</feature>
<dbReference type="OrthoDB" id="9131276at2"/>
<dbReference type="SUPFAM" id="SSF47413">
    <property type="entry name" value="lambda repressor-like DNA-binding domains"/>
    <property type="match status" value="1"/>
</dbReference>
<gene>
    <name evidence="3" type="ORF">SAMN06296008_11175</name>
</gene>
<protein>
    <submittedName>
        <fullName evidence="3">Helix-turn-helix</fullName>
    </submittedName>
</protein>
<proteinExistence type="predicted"/>
<dbReference type="Gene3D" id="1.10.260.40">
    <property type="entry name" value="lambda repressor-like DNA-binding domains"/>
    <property type="match status" value="1"/>
</dbReference>
<dbReference type="RefSeq" id="WP_084284448.1">
    <property type="nucleotide sequence ID" value="NZ_FWXJ01000011.1"/>
</dbReference>
<dbReference type="SMART" id="SM00530">
    <property type="entry name" value="HTH_XRE"/>
    <property type="match status" value="1"/>
</dbReference>
<name>A0A1W2B568_9BURK</name>
<keyword evidence="1" id="KW-0472">Membrane</keyword>
<keyword evidence="1" id="KW-1133">Transmembrane helix</keyword>
<dbReference type="InterPro" id="IPR001387">
    <property type="entry name" value="Cro/C1-type_HTH"/>
</dbReference>
<accession>A0A1W2B568</accession>
<dbReference type="InterPro" id="IPR050400">
    <property type="entry name" value="Bact_Cytoskel_RodZ"/>
</dbReference>
<evidence type="ECO:0000313" key="4">
    <source>
        <dbReference type="Proteomes" id="UP000192708"/>
    </source>
</evidence>
<dbReference type="EMBL" id="FWXJ01000011">
    <property type="protein sequence ID" value="SMC67984.1"/>
    <property type="molecule type" value="Genomic_DNA"/>
</dbReference>
<reference evidence="3 4" key="1">
    <citation type="submission" date="2017-04" db="EMBL/GenBank/DDBJ databases">
        <authorList>
            <person name="Afonso C.L."/>
            <person name="Miller P.J."/>
            <person name="Scott M.A."/>
            <person name="Spackman E."/>
            <person name="Goraichik I."/>
            <person name="Dimitrov K.M."/>
            <person name="Suarez D.L."/>
            <person name="Swayne D.E."/>
        </authorList>
    </citation>
    <scope>NUCLEOTIDE SEQUENCE [LARGE SCALE GENOMIC DNA]</scope>
    <source>
        <strain evidence="3 4">VK13</strain>
    </source>
</reference>
<dbReference type="STRING" id="1938817.SAMN06296008_11175"/>
<dbReference type="PROSITE" id="PS50943">
    <property type="entry name" value="HTH_CROC1"/>
    <property type="match status" value="1"/>
</dbReference>
<dbReference type="PANTHER" id="PTHR34475">
    <property type="match status" value="1"/>
</dbReference>
<feature type="domain" description="HTH cro/C1-type" evidence="2">
    <location>
        <begin position="15"/>
        <end position="76"/>
    </location>
</feature>
<dbReference type="Proteomes" id="UP000192708">
    <property type="component" value="Unassembled WGS sequence"/>
</dbReference>
<keyword evidence="4" id="KW-1185">Reference proteome</keyword>
<evidence type="ECO:0000259" key="2">
    <source>
        <dbReference type="PROSITE" id="PS50943"/>
    </source>
</evidence>